<dbReference type="InterPro" id="IPR022813">
    <property type="entry name" value="SecD/SecF_arch_bac"/>
</dbReference>
<dbReference type="Pfam" id="PF21760">
    <property type="entry name" value="SecD_1st"/>
    <property type="match status" value="1"/>
</dbReference>
<feature type="transmembrane region" description="Helical" evidence="9">
    <location>
        <begin position="587"/>
        <end position="604"/>
    </location>
</feature>
<dbReference type="Gene3D" id="1.20.1640.10">
    <property type="entry name" value="Multidrug efflux transporter AcrB transmembrane domain"/>
    <property type="match status" value="2"/>
</dbReference>
<feature type="transmembrane region" description="Helical" evidence="9">
    <location>
        <begin position="611"/>
        <end position="633"/>
    </location>
</feature>
<evidence type="ECO:0000259" key="12">
    <source>
        <dbReference type="Pfam" id="PF21760"/>
    </source>
</evidence>
<feature type="domain" description="Protein translocase subunit SecDF P1" evidence="12">
    <location>
        <begin position="66"/>
        <end position="120"/>
    </location>
</feature>
<comment type="function">
    <text evidence="9">Part of the Sec protein translocase complex. Interacts with the SecYEG preprotein conducting channel. SecDF uses the proton motive force (PMF) to complete protein translocation after the ATP-dependent function of SecA.</text>
</comment>
<feature type="transmembrane region" description="Helical" evidence="9">
    <location>
        <begin position="376"/>
        <end position="396"/>
    </location>
</feature>
<dbReference type="NCBIfam" id="TIGR00966">
    <property type="entry name" value="transloc_SecF"/>
    <property type="match status" value="1"/>
</dbReference>
<feature type="domain" description="SecDF P1 head subdomain" evidence="13">
    <location>
        <begin position="156"/>
        <end position="258"/>
    </location>
</feature>
<feature type="domain" description="Protein export membrane protein SecD/SecF C-terminal" evidence="11">
    <location>
        <begin position="558"/>
        <end position="743"/>
    </location>
</feature>
<dbReference type="GO" id="GO:0015450">
    <property type="term" value="F:protein-transporting ATPase activity"/>
    <property type="evidence" value="ECO:0007669"/>
    <property type="project" value="InterPro"/>
</dbReference>
<sequence length="747" mass="80265">MKKSRGILSLIVAAALIVLLGFTTIVGFGKGHTGSMKNIKLGLDLAGGVSITYQVKDDNPSDEEMSDTIYKLQKRVEQYSTEASVYQEGSDRINIEIPGVTDANEILDELGQPGSLYFIAQTGSDGSANYSQVNSTGDASKDYQLNKTIEELQADGSIVLSGNDVKSAQAQTTEDQLTKNKQNVVSLTFTKDGTTKFADATTKALAASQSIGIYYDGAFVSVPNVQAAITNGQAQISGNMTYEEADALASTIRIGGLKLELEELRSNVVGAQLGEQAVATSLKAGAIGLAIVFVFMCCVYLLPGLASGLALLIYTGLVLVILNAFEVTLTLPGIAGIILGIGMAVDANVIIFARVREEMVRGRSVKNSLKIGFQKALSAILDGNITTLIAAAVLWFKGSGTVKGFAQTLAIGIIASMFTALVITRLIVNAFYAVGLRSEKLYYRPKKEREPINFLSKKKVFFTISLVLIAAGVITIGVNAGRGKGAFAYSLEFQGGTSTNVTFDKDYSIDEIDKKIVPVVEKVTGDNNVQTQKVAGTNQVIIKTVTLDLDKREALNKAMVDNFGVDESKITAENISSTVSNEMRRDAVIAVVIATICMLLYIWFRFKDIRFATSAVLALLHDVLVVVGFYAIARISVGNTFIACMLTIVGYSINATIVIFDRIREEMRGKTKSSDVAAVVNKSITQTLTRSIYTSLTTFIMVAVLYVMGVSSIKEFALPLMVGVVCGAYSSVCITGALWYVMKRFKK</sequence>
<evidence type="ECO:0000259" key="13">
    <source>
        <dbReference type="Pfam" id="PF22599"/>
    </source>
</evidence>
<dbReference type="InterPro" id="IPR022646">
    <property type="entry name" value="SecD/SecF_CS"/>
</dbReference>
<evidence type="ECO:0000256" key="8">
    <source>
        <dbReference type="ARBA" id="ARBA00023136"/>
    </source>
</evidence>
<dbReference type="HAMAP" id="MF_01463_B">
    <property type="entry name" value="SecD_B"/>
    <property type="match status" value="1"/>
</dbReference>
<dbReference type="Pfam" id="PF02355">
    <property type="entry name" value="SecD_SecF_C"/>
    <property type="match status" value="2"/>
</dbReference>
<dbReference type="Gene3D" id="3.30.70.3400">
    <property type="match status" value="1"/>
</dbReference>
<feature type="transmembrane region" description="Helical" evidence="9">
    <location>
        <begin position="716"/>
        <end position="741"/>
    </location>
</feature>
<dbReference type="HAMAP" id="MF_01464_B">
    <property type="entry name" value="SecF_B"/>
    <property type="match status" value="1"/>
</dbReference>
<dbReference type="InterPro" id="IPR005791">
    <property type="entry name" value="SecD"/>
</dbReference>
<proteinExistence type="inferred from homology"/>
<dbReference type="EMBL" id="QSAJ01000025">
    <property type="protein sequence ID" value="RGW52083.1"/>
    <property type="molecule type" value="Genomic_DNA"/>
</dbReference>
<dbReference type="AlphaFoldDB" id="A0A395XMD4"/>
<evidence type="ECO:0000256" key="2">
    <source>
        <dbReference type="ARBA" id="ARBA00022448"/>
    </source>
</evidence>
<keyword evidence="4 9" id="KW-0812">Transmembrane</keyword>
<comment type="caution">
    <text evidence="9">Lacks conserved residue(s) required for the propagation of feature annotation.</text>
</comment>
<organism evidence="14 15">
    <name type="scientific">Dorea formicigenerans</name>
    <dbReference type="NCBI Taxonomy" id="39486"/>
    <lineage>
        <taxon>Bacteria</taxon>
        <taxon>Bacillati</taxon>
        <taxon>Bacillota</taxon>
        <taxon>Clostridia</taxon>
        <taxon>Lachnospirales</taxon>
        <taxon>Lachnospiraceae</taxon>
        <taxon>Dorea</taxon>
    </lineage>
</organism>
<feature type="transmembrane region" description="Helical" evidence="9">
    <location>
        <begin position="331"/>
        <end position="355"/>
    </location>
</feature>
<dbReference type="GO" id="GO:0006605">
    <property type="term" value="P:protein targeting"/>
    <property type="evidence" value="ECO:0007669"/>
    <property type="project" value="UniProtKB-UniRule"/>
</dbReference>
<dbReference type="PANTHER" id="PTHR30081">
    <property type="entry name" value="PROTEIN-EXPORT MEMBRANE PROTEIN SEC"/>
    <property type="match status" value="1"/>
</dbReference>
<evidence type="ECO:0000256" key="6">
    <source>
        <dbReference type="ARBA" id="ARBA00022989"/>
    </source>
</evidence>
<dbReference type="PANTHER" id="PTHR30081:SF1">
    <property type="entry name" value="PROTEIN TRANSLOCASE SUBUNIT SECD"/>
    <property type="match status" value="1"/>
</dbReference>
<evidence type="ECO:0000256" key="3">
    <source>
        <dbReference type="ARBA" id="ARBA00022475"/>
    </source>
</evidence>
<dbReference type="Gene3D" id="3.30.1360.200">
    <property type="match status" value="1"/>
</dbReference>
<comment type="similarity">
    <text evidence="9">Belongs to the SecD/SecF family. SecD subfamily.</text>
</comment>
<dbReference type="InterPro" id="IPR055344">
    <property type="entry name" value="SecD_SecF_C_bact"/>
</dbReference>
<dbReference type="GO" id="GO:0043952">
    <property type="term" value="P:protein transport by the Sec complex"/>
    <property type="evidence" value="ECO:0007669"/>
    <property type="project" value="UniProtKB-UniRule"/>
</dbReference>
<dbReference type="PRINTS" id="PR01755">
    <property type="entry name" value="SECFTRNLCASE"/>
</dbReference>
<accession>A0A395XMD4</accession>
<comment type="caution">
    <text evidence="14">The sequence shown here is derived from an EMBL/GenBank/DDBJ whole genome shotgun (WGS) entry which is preliminary data.</text>
</comment>
<keyword evidence="8 9" id="KW-0472">Membrane</keyword>
<dbReference type="InterPro" id="IPR048634">
    <property type="entry name" value="SecD_SecF_C"/>
</dbReference>
<keyword evidence="7 9" id="KW-0811">Translocation</keyword>
<keyword evidence="3 9" id="KW-1003">Cell membrane</keyword>
<feature type="transmembrane region" description="Helical" evidence="9">
    <location>
        <begin position="460"/>
        <end position="481"/>
    </location>
</feature>
<dbReference type="Proteomes" id="UP000266376">
    <property type="component" value="Unassembled WGS sequence"/>
</dbReference>
<protein>
    <recommendedName>
        <fullName evidence="9 10">Multifunctional fusion protein</fullName>
    </recommendedName>
    <domain>
        <recommendedName>
            <fullName evidence="9">Protein translocase subunit SecD</fullName>
        </recommendedName>
    </domain>
    <domain>
        <recommendedName>
            <fullName evidence="10">Protein-export membrane protein SecF</fullName>
        </recommendedName>
    </domain>
</protein>
<evidence type="ECO:0000256" key="9">
    <source>
        <dbReference type="HAMAP-Rule" id="MF_01463"/>
    </source>
</evidence>
<dbReference type="InterPro" id="IPR005665">
    <property type="entry name" value="SecF_bac"/>
</dbReference>
<comment type="subunit">
    <text evidence="10">Forms a complex with SecD. Part of the essential Sec protein translocation apparatus which comprises SecA, SecYEG and auxiliary proteins SecDF. Other proteins may also be involved.</text>
</comment>
<dbReference type="GO" id="GO:0005886">
    <property type="term" value="C:plasma membrane"/>
    <property type="evidence" value="ECO:0007669"/>
    <property type="project" value="UniProtKB-SubCell"/>
</dbReference>
<dbReference type="SUPFAM" id="SSF82866">
    <property type="entry name" value="Multidrug efflux transporter AcrB transmembrane domain"/>
    <property type="match status" value="2"/>
</dbReference>
<comment type="similarity">
    <text evidence="10">Belongs to the SecD/SecF family. SecF subfamily.</text>
</comment>
<feature type="transmembrane region" description="Helical" evidence="9">
    <location>
        <begin position="284"/>
        <end position="302"/>
    </location>
</feature>
<feature type="domain" description="Protein export membrane protein SecD/SecF C-terminal" evidence="11">
    <location>
        <begin position="260"/>
        <end position="428"/>
    </location>
</feature>
<keyword evidence="6 9" id="KW-1133">Transmembrane helix</keyword>
<name>A0A395XMD4_9FIRM</name>
<evidence type="ECO:0000259" key="11">
    <source>
        <dbReference type="Pfam" id="PF02355"/>
    </source>
</evidence>
<dbReference type="Pfam" id="PF22599">
    <property type="entry name" value="SecDF_P1_head"/>
    <property type="match status" value="1"/>
</dbReference>
<dbReference type="NCBIfam" id="TIGR00916">
    <property type="entry name" value="2A0604s01"/>
    <property type="match status" value="2"/>
</dbReference>
<dbReference type="Pfam" id="PF07549">
    <property type="entry name" value="Sec_GG"/>
    <property type="match status" value="1"/>
</dbReference>
<dbReference type="InterPro" id="IPR048631">
    <property type="entry name" value="SecD_1st"/>
</dbReference>
<keyword evidence="2 9" id="KW-0813">Transport</keyword>
<dbReference type="InterPro" id="IPR054384">
    <property type="entry name" value="SecDF_P1_head"/>
</dbReference>
<dbReference type="InterPro" id="IPR022645">
    <property type="entry name" value="SecD/SecF_bac"/>
</dbReference>
<feature type="transmembrane region" description="Helical" evidence="9">
    <location>
        <begin position="639"/>
        <end position="660"/>
    </location>
</feature>
<dbReference type="GO" id="GO:0065002">
    <property type="term" value="P:intracellular protein transmembrane transport"/>
    <property type="evidence" value="ECO:0007669"/>
    <property type="project" value="UniProtKB-UniRule"/>
</dbReference>
<evidence type="ECO:0000256" key="10">
    <source>
        <dbReference type="HAMAP-Rule" id="MF_01464"/>
    </source>
</evidence>
<feature type="transmembrane region" description="Helical" evidence="9">
    <location>
        <begin position="692"/>
        <end position="710"/>
    </location>
</feature>
<evidence type="ECO:0000256" key="5">
    <source>
        <dbReference type="ARBA" id="ARBA00022927"/>
    </source>
</evidence>
<evidence type="ECO:0000256" key="1">
    <source>
        <dbReference type="ARBA" id="ARBA00004651"/>
    </source>
</evidence>
<evidence type="ECO:0000313" key="15">
    <source>
        <dbReference type="Proteomes" id="UP000266376"/>
    </source>
</evidence>
<evidence type="ECO:0000256" key="7">
    <source>
        <dbReference type="ARBA" id="ARBA00023010"/>
    </source>
</evidence>
<comment type="subcellular location">
    <subcellularLocation>
        <location evidence="1 9">Cell membrane</location>
        <topology evidence="1 9">Multi-pass membrane protein</topology>
    </subcellularLocation>
</comment>
<comment type="subunit">
    <text evidence="9">Forms a complex with SecF. Part of the essential Sec protein translocation apparatus which comprises SecA, SecYEG and auxiliary proteins SecDF. Other proteins may also be involved.</text>
</comment>
<evidence type="ECO:0000313" key="14">
    <source>
        <dbReference type="EMBL" id="RGW52083.1"/>
    </source>
</evidence>
<evidence type="ECO:0000256" key="4">
    <source>
        <dbReference type="ARBA" id="ARBA00022692"/>
    </source>
</evidence>
<feature type="transmembrane region" description="Helical" evidence="9">
    <location>
        <begin position="408"/>
        <end position="434"/>
    </location>
</feature>
<reference evidence="14 15" key="1">
    <citation type="submission" date="2018-08" db="EMBL/GenBank/DDBJ databases">
        <title>A genome reference for cultivated species of the human gut microbiota.</title>
        <authorList>
            <person name="Zou Y."/>
            <person name="Xue W."/>
            <person name="Luo G."/>
        </authorList>
    </citation>
    <scope>NUCLEOTIDE SEQUENCE [LARGE SCALE GENOMIC DNA]</scope>
    <source>
        <strain evidence="14 15">AF12-11</strain>
    </source>
</reference>
<dbReference type="NCBIfam" id="TIGR01129">
    <property type="entry name" value="secD"/>
    <property type="match status" value="1"/>
</dbReference>
<keyword evidence="5 9" id="KW-0653">Protein transport</keyword>
<gene>
    <name evidence="9 14" type="primary">secD</name>
    <name evidence="10" type="synonym">secF</name>
    <name evidence="14" type="ORF">DWV67_10610</name>
</gene>
<feature type="transmembrane region" description="Helical" evidence="9">
    <location>
        <begin position="309"/>
        <end position="325"/>
    </location>
</feature>